<dbReference type="Pfam" id="PF07070">
    <property type="entry name" value="Spo0M"/>
    <property type="match status" value="1"/>
</dbReference>
<dbReference type="EMBL" id="JAENHP010000038">
    <property type="protein sequence ID" value="MBM2623596.1"/>
    <property type="molecule type" value="Genomic_DNA"/>
</dbReference>
<accession>A0ABS2AUU6</accession>
<protein>
    <submittedName>
        <fullName evidence="2">Sporulation protein</fullName>
    </submittedName>
</protein>
<feature type="compositionally biased region" description="Low complexity" evidence="1">
    <location>
        <begin position="177"/>
        <end position="187"/>
    </location>
</feature>
<sequence length="234" mass="23930">MVFKKMLGALGVGGLSVDTVLQNPNGIPGGAVAGRVELVGGSSEAAIEHITLSLVTGMEIESGRGERTATGEFHRMVVSGPARLGAGERRALPFQLVLPWETDKRGGMFGGGHDSHGHYTVAHTDADTVDWTQQVDGWVRQAIEQRQTMPGYGPGGYPQPGYGGPGYGQPGYGGHPGYPAHGSPGYPAHGGHGGRGPGMAGVAAGVVGGLAAGYLAGEIMDEVFEDDDAGDAEE</sequence>
<feature type="compositionally biased region" description="Gly residues" evidence="1">
    <location>
        <begin position="161"/>
        <end position="176"/>
    </location>
</feature>
<proteinExistence type="predicted"/>
<dbReference type="InterPro" id="IPR009776">
    <property type="entry name" value="Spore_0_M"/>
</dbReference>
<organism evidence="2 3">
    <name type="scientific">Paractinoplanes ovalisporus</name>
    <dbReference type="NCBI Taxonomy" id="2810368"/>
    <lineage>
        <taxon>Bacteria</taxon>
        <taxon>Bacillati</taxon>
        <taxon>Actinomycetota</taxon>
        <taxon>Actinomycetes</taxon>
        <taxon>Micromonosporales</taxon>
        <taxon>Micromonosporaceae</taxon>
        <taxon>Paractinoplanes</taxon>
    </lineage>
</organism>
<comment type="caution">
    <text evidence="2">The sequence shown here is derived from an EMBL/GenBank/DDBJ whole genome shotgun (WGS) entry which is preliminary data.</text>
</comment>
<dbReference type="Proteomes" id="UP000632138">
    <property type="component" value="Unassembled WGS sequence"/>
</dbReference>
<evidence type="ECO:0000313" key="3">
    <source>
        <dbReference type="Proteomes" id="UP000632138"/>
    </source>
</evidence>
<dbReference type="PANTHER" id="PTHR40053">
    <property type="entry name" value="SPORULATION-CONTROL PROTEIN SPO0M"/>
    <property type="match status" value="1"/>
</dbReference>
<reference evidence="2 3" key="1">
    <citation type="submission" date="2021-01" db="EMBL/GenBank/DDBJ databases">
        <title>Actinoplanes sp. nov. LDG1-06 isolated from lichen.</title>
        <authorList>
            <person name="Saeng-In P."/>
            <person name="Phongsopitanun W."/>
            <person name="Kanchanasin P."/>
            <person name="Yuki M."/>
            <person name="Kudo T."/>
            <person name="Ohkuma M."/>
            <person name="Tanasupawat S."/>
        </authorList>
    </citation>
    <scope>NUCLEOTIDE SEQUENCE [LARGE SCALE GENOMIC DNA]</scope>
    <source>
        <strain evidence="2 3">LDG1-06</strain>
    </source>
</reference>
<name>A0ABS2AUU6_9ACTN</name>
<evidence type="ECO:0000313" key="2">
    <source>
        <dbReference type="EMBL" id="MBM2623596.1"/>
    </source>
</evidence>
<dbReference type="PANTHER" id="PTHR40053:SF1">
    <property type="entry name" value="SPORULATION-CONTROL PROTEIN SPO0M"/>
    <property type="match status" value="1"/>
</dbReference>
<gene>
    <name evidence="2" type="ORF">JIG36_49730</name>
</gene>
<evidence type="ECO:0000256" key="1">
    <source>
        <dbReference type="SAM" id="MobiDB-lite"/>
    </source>
</evidence>
<feature type="region of interest" description="Disordered" evidence="1">
    <location>
        <begin position="161"/>
        <end position="192"/>
    </location>
</feature>
<dbReference type="RefSeq" id="WP_203383948.1">
    <property type="nucleotide sequence ID" value="NZ_JAENHP010000038.1"/>
</dbReference>
<keyword evidence="3" id="KW-1185">Reference proteome</keyword>